<dbReference type="SMART" id="SM00304">
    <property type="entry name" value="HAMP"/>
    <property type="match status" value="1"/>
</dbReference>
<dbReference type="InterPro" id="IPR000160">
    <property type="entry name" value="GGDEF_dom"/>
</dbReference>
<keyword evidence="4" id="KW-1133">Transmembrane helix</keyword>
<dbReference type="SUPFAM" id="SSF55073">
    <property type="entry name" value="Nucleotide cyclase"/>
    <property type="match status" value="1"/>
</dbReference>
<dbReference type="InterPro" id="IPR003660">
    <property type="entry name" value="HAMP_dom"/>
</dbReference>
<dbReference type="PANTHER" id="PTHR46663">
    <property type="entry name" value="DIGUANYLATE CYCLASE DGCT-RELATED"/>
    <property type="match status" value="1"/>
</dbReference>
<dbReference type="PROSITE" id="PS50885">
    <property type="entry name" value="HAMP"/>
    <property type="match status" value="1"/>
</dbReference>
<evidence type="ECO:0000313" key="8">
    <source>
        <dbReference type="EMBL" id="MBH9578414.1"/>
    </source>
</evidence>
<dbReference type="EMBL" id="JAEDAK010000011">
    <property type="protein sequence ID" value="MBH9578414.1"/>
    <property type="molecule type" value="Genomic_DNA"/>
</dbReference>
<keyword evidence="3" id="KW-0812">Transmembrane</keyword>
<dbReference type="NCBIfam" id="TIGR00254">
    <property type="entry name" value="GGDEF"/>
    <property type="match status" value="1"/>
</dbReference>
<dbReference type="Pfam" id="PF02743">
    <property type="entry name" value="dCache_1"/>
    <property type="match status" value="1"/>
</dbReference>
<evidence type="ECO:0000259" key="6">
    <source>
        <dbReference type="PROSITE" id="PS50885"/>
    </source>
</evidence>
<dbReference type="CDD" id="cd01949">
    <property type="entry name" value="GGDEF"/>
    <property type="match status" value="1"/>
</dbReference>
<feature type="domain" description="HAMP" evidence="6">
    <location>
        <begin position="343"/>
        <end position="396"/>
    </location>
</feature>
<evidence type="ECO:0000256" key="4">
    <source>
        <dbReference type="ARBA" id="ARBA00022989"/>
    </source>
</evidence>
<dbReference type="GO" id="GO:0007165">
    <property type="term" value="P:signal transduction"/>
    <property type="evidence" value="ECO:0007669"/>
    <property type="project" value="InterPro"/>
</dbReference>
<evidence type="ECO:0000259" key="7">
    <source>
        <dbReference type="PROSITE" id="PS50887"/>
    </source>
</evidence>
<keyword evidence="2" id="KW-1003">Cell membrane</keyword>
<dbReference type="RefSeq" id="WP_198112181.1">
    <property type="nucleotide sequence ID" value="NZ_JAEDAK010000011.1"/>
</dbReference>
<gene>
    <name evidence="8" type="ORF">I7X39_16095</name>
</gene>
<sequence>MRLGLAARFGAVIALTGVLAAGLTGYYGYSASRQMLLDAAEERLLTATRVLARQLTLELGNVARDVLLFAEHPVAAQLLLRSDPQLQERTARNTAILFERMLLTHPQYFQMRLIDTDSYGQEVVRVDRQRDGVRRVPEAELQEKGHTPYVYETIRLPRGSVYVSRASINHEVGAHMGSEKPVLQMAAPVLDAQQQVRGVIVVNVDLEGLFQQLAADLPAGLQLYLMNGEGDYLIHPDKAKAFAFDRGQQARVPEDFPAASALLAEPPQRKAELVTHVGGRSGRVAAFVRQPRGDLAIEDDFIVGLAQPMDQVLAEGERLGRVNVRIVLGFSALALLLAVLLARALSRPIGQIVRSVRGFSAQAPLVNELPSTRNDELGVLARSVHDMQRQIHQQFETLQLKQAEMDRLASHDSLTGLLNRRAFLDRLEHALAQARRSQGRLALLYIDLDHFKPINDRFGHAAGDALLQGLALRLQHLVRESDTVARLGGDEFVLLIEQGAADDGALHGVAQKVLAALSEPVPFQGQQLVCGGSIGIARFPHDGPTASELLAAADQAMYQAKTEGRHQARFARS</sequence>
<dbReference type="InterPro" id="IPR052163">
    <property type="entry name" value="DGC-Regulatory_Protein"/>
</dbReference>
<dbReference type="InterPro" id="IPR029151">
    <property type="entry name" value="Sensor-like_sf"/>
</dbReference>
<dbReference type="GO" id="GO:0003824">
    <property type="term" value="F:catalytic activity"/>
    <property type="evidence" value="ECO:0007669"/>
    <property type="project" value="UniProtKB-ARBA"/>
</dbReference>
<dbReference type="InterPro" id="IPR029787">
    <property type="entry name" value="Nucleotide_cyclase"/>
</dbReference>
<organism evidence="8 9">
    <name type="scientific">Inhella proteolytica</name>
    <dbReference type="NCBI Taxonomy" id="2795029"/>
    <lineage>
        <taxon>Bacteria</taxon>
        <taxon>Pseudomonadati</taxon>
        <taxon>Pseudomonadota</taxon>
        <taxon>Betaproteobacteria</taxon>
        <taxon>Burkholderiales</taxon>
        <taxon>Sphaerotilaceae</taxon>
        <taxon>Inhella</taxon>
    </lineage>
</organism>
<dbReference type="Gene3D" id="3.30.70.270">
    <property type="match status" value="1"/>
</dbReference>
<comment type="caution">
    <text evidence="8">The sequence shown here is derived from an EMBL/GenBank/DDBJ whole genome shotgun (WGS) entry which is preliminary data.</text>
</comment>
<comment type="subcellular location">
    <subcellularLocation>
        <location evidence="1">Cell membrane</location>
        <topology evidence="1">Multi-pass membrane protein</topology>
    </subcellularLocation>
</comment>
<accession>A0A931J6G4</accession>
<dbReference type="Pfam" id="PF00672">
    <property type="entry name" value="HAMP"/>
    <property type="match status" value="1"/>
</dbReference>
<dbReference type="InterPro" id="IPR043128">
    <property type="entry name" value="Rev_trsase/Diguanyl_cyclase"/>
</dbReference>
<dbReference type="PANTHER" id="PTHR46663:SF2">
    <property type="entry name" value="GGDEF DOMAIN-CONTAINING PROTEIN"/>
    <property type="match status" value="1"/>
</dbReference>
<keyword evidence="5" id="KW-0472">Membrane</keyword>
<name>A0A931J6G4_9BURK</name>
<dbReference type="Gene3D" id="6.10.340.10">
    <property type="match status" value="1"/>
</dbReference>
<feature type="domain" description="GGDEF" evidence="7">
    <location>
        <begin position="439"/>
        <end position="573"/>
    </location>
</feature>
<evidence type="ECO:0000256" key="2">
    <source>
        <dbReference type="ARBA" id="ARBA00022475"/>
    </source>
</evidence>
<dbReference type="FunFam" id="3.30.70.270:FF:000001">
    <property type="entry name" value="Diguanylate cyclase domain protein"/>
    <property type="match status" value="1"/>
</dbReference>
<evidence type="ECO:0000256" key="3">
    <source>
        <dbReference type="ARBA" id="ARBA00022692"/>
    </source>
</evidence>
<dbReference type="Proteomes" id="UP000613266">
    <property type="component" value="Unassembled WGS sequence"/>
</dbReference>
<evidence type="ECO:0000256" key="5">
    <source>
        <dbReference type="ARBA" id="ARBA00023136"/>
    </source>
</evidence>
<keyword evidence="9" id="KW-1185">Reference proteome</keyword>
<dbReference type="AlphaFoldDB" id="A0A931J6G4"/>
<dbReference type="Gene3D" id="3.30.450.20">
    <property type="entry name" value="PAS domain"/>
    <property type="match status" value="1"/>
</dbReference>
<protein>
    <submittedName>
        <fullName evidence="8">Diguanylate cyclase</fullName>
    </submittedName>
</protein>
<proteinExistence type="predicted"/>
<dbReference type="PROSITE" id="PS50887">
    <property type="entry name" value="GGDEF"/>
    <property type="match status" value="1"/>
</dbReference>
<dbReference type="GO" id="GO:0005886">
    <property type="term" value="C:plasma membrane"/>
    <property type="evidence" value="ECO:0007669"/>
    <property type="project" value="UniProtKB-SubCell"/>
</dbReference>
<dbReference type="InterPro" id="IPR033479">
    <property type="entry name" value="dCache_1"/>
</dbReference>
<dbReference type="Pfam" id="PF00990">
    <property type="entry name" value="GGDEF"/>
    <property type="match status" value="1"/>
</dbReference>
<evidence type="ECO:0000256" key="1">
    <source>
        <dbReference type="ARBA" id="ARBA00004651"/>
    </source>
</evidence>
<dbReference type="SUPFAM" id="SSF103190">
    <property type="entry name" value="Sensory domain-like"/>
    <property type="match status" value="1"/>
</dbReference>
<reference evidence="8" key="1">
    <citation type="submission" date="2020-12" db="EMBL/GenBank/DDBJ databases">
        <title>The genome sequence of Inhella sp. 1Y17.</title>
        <authorList>
            <person name="Liu Y."/>
        </authorList>
    </citation>
    <scope>NUCLEOTIDE SEQUENCE</scope>
    <source>
        <strain evidence="8">1Y17</strain>
    </source>
</reference>
<dbReference type="SMART" id="SM00267">
    <property type="entry name" value="GGDEF"/>
    <property type="match status" value="1"/>
</dbReference>
<evidence type="ECO:0000313" key="9">
    <source>
        <dbReference type="Proteomes" id="UP000613266"/>
    </source>
</evidence>
<dbReference type="CDD" id="cd18773">
    <property type="entry name" value="PDC1_HK_sensor"/>
    <property type="match status" value="1"/>
</dbReference>